<reference evidence="2 3" key="1">
    <citation type="submission" date="2020-04" db="EMBL/GenBank/DDBJ databases">
        <authorList>
            <person name="Wallbank WR R."/>
            <person name="Pardo Diaz C."/>
            <person name="Kozak K."/>
            <person name="Martin S."/>
            <person name="Jiggins C."/>
            <person name="Moest M."/>
            <person name="Warren A I."/>
            <person name="Byers J.R.P. K."/>
            <person name="Montejo-Kovacevich G."/>
            <person name="Yen C E."/>
        </authorList>
    </citation>
    <scope>NUCLEOTIDE SEQUENCE [LARGE SCALE GENOMIC DNA]</scope>
</reference>
<evidence type="ECO:0000313" key="3">
    <source>
        <dbReference type="Proteomes" id="UP000494256"/>
    </source>
</evidence>
<dbReference type="OrthoDB" id="9985637at2759"/>
<comment type="caution">
    <text evidence="2">The sequence shown here is derived from an EMBL/GenBank/DDBJ whole genome shotgun (WGS) entry which is preliminary data.</text>
</comment>
<dbReference type="InterPro" id="IPR021900">
    <property type="entry name" value="DUF3512"/>
</dbReference>
<dbReference type="AlphaFoldDB" id="A0A8S1BFG0"/>
<dbReference type="Pfam" id="PF12024">
    <property type="entry name" value="DUF3512"/>
    <property type="match status" value="1"/>
</dbReference>
<feature type="region of interest" description="Disordered" evidence="1">
    <location>
        <begin position="174"/>
        <end position="206"/>
    </location>
</feature>
<evidence type="ECO:0000256" key="1">
    <source>
        <dbReference type="SAM" id="MobiDB-lite"/>
    </source>
</evidence>
<dbReference type="Proteomes" id="UP000494256">
    <property type="component" value="Unassembled WGS sequence"/>
</dbReference>
<name>A0A8S1BFG0_ARCPL</name>
<sequence length="222" mass="24552">MSLGYFSSQHPEKDRRNVAKGVKPLNYGPFSSYAPSYDGTFATLTKEESHLLYHTLPAETGQGNEEMLRFAPDSPWALIYDMETLFPDKKQQQEQTPAKEDNVKVDIDQLRSLSELGIDVEYLNEIGGGHRGLAARLRHRARAQAHARAALQAGEGQRARVCRPPPPWHLSLWGAPPGRGGRERAGPGGAGPWRHARARAPPTRRAVHALSRPMGVTSPPWV</sequence>
<protein>
    <submittedName>
        <fullName evidence="2">Uncharacterized protein</fullName>
    </submittedName>
</protein>
<dbReference type="EMBL" id="CADEBD010000925">
    <property type="protein sequence ID" value="CAB3260932.1"/>
    <property type="molecule type" value="Genomic_DNA"/>
</dbReference>
<proteinExistence type="predicted"/>
<gene>
    <name evidence="2" type="ORF">APLA_LOCUS17243</name>
</gene>
<organism evidence="2 3">
    <name type="scientific">Arctia plantaginis</name>
    <name type="common">Wood tiger moth</name>
    <name type="synonym">Phalaena plantaginis</name>
    <dbReference type="NCBI Taxonomy" id="874455"/>
    <lineage>
        <taxon>Eukaryota</taxon>
        <taxon>Metazoa</taxon>
        <taxon>Ecdysozoa</taxon>
        <taxon>Arthropoda</taxon>
        <taxon>Hexapoda</taxon>
        <taxon>Insecta</taxon>
        <taxon>Pterygota</taxon>
        <taxon>Neoptera</taxon>
        <taxon>Endopterygota</taxon>
        <taxon>Lepidoptera</taxon>
        <taxon>Glossata</taxon>
        <taxon>Ditrysia</taxon>
        <taxon>Noctuoidea</taxon>
        <taxon>Erebidae</taxon>
        <taxon>Arctiinae</taxon>
        <taxon>Arctia</taxon>
    </lineage>
</organism>
<accession>A0A8S1BFG0</accession>
<evidence type="ECO:0000313" key="2">
    <source>
        <dbReference type="EMBL" id="CAB3260932.1"/>
    </source>
</evidence>